<reference evidence="4" key="1">
    <citation type="journal article" date="2016" name="Proc. Natl. Acad. Sci. U.S.A.">
        <title>Chromosome-level assembly of Arabidopsis thaliana Ler reveals the extent of translocation and inversion polymorphisms.</title>
        <authorList>
            <person name="Zapata L."/>
            <person name="Ding J."/>
            <person name="Willing E.M."/>
            <person name="Hartwig B."/>
            <person name="Bezdan D."/>
            <person name="Jiao W.B."/>
            <person name="Patel V."/>
            <person name="Velikkakam James G."/>
            <person name="Koornneef M."/>
            <person name="Ossowski S."/>
            <person name="Schneeberger K."/>
        </authorList>
    </citation>
    <scope>NUCLEOTIDE SEQUENCE [LARGE SCALE GENOMIC DNA]</scope>
    <source>
        <strain evidence="4">cv. Landsberg erecta</strain>
    </source>
</reference>
<evidence type="ECO:0000313" key="3">
    <source>
        <dbReference type="EMBL" id="OAO91110.1"/>
    </source>
</evidence>
<organism evidence="3 4">
    <name type="scientific">Arabidopsis thaliana</name>
    <name type="common">Mouse-ear cress</name>
    <dbReference type="NCBI Taxonomy" id="3702"/>
    <lineage>
        <taxon>Eukaryota</taxon>
        <taxon>Viridiplantae</taxon>
        <taxon>Streptophyta</taxon>
        <taxon>Embryophyta</taxon>
        <taxon>Tracheophyta</taxon>
        <taxon>Spermatophyta</taxon>
        <taxon>Magnoliopsida</taxon>
        <taxon>eudicotyledons</taxon>
        <taxon>Gunneridae</taxon>
        <taxon>Pentapetalae</taxon>
        <taxon>rosids</taxon>
        <taxon>malvids</taxon>
        <taxon>Brassicales</taxon>
        <taxon>Brassicaceae</taxon>
        <taxon>Camelineae</taxon>
        <taxon>Arabidopsis</taxon>
    </lineage>
</organism>
<dbReference type="AlphaFoldDB" id="A0A178UBR0"/>
<evidence type="ECO:0000313" key="4">
    <source>
        <dbReference type="Proteomes" id="UP000078284"/>
    </source>
</evidence>
<dbReference type="SMR" id="A0A178UBR0"/>
<dbReference type="GeneID" id="835034"/>
<gene>
    <name evidence="2" type="ordered locus">At5g49710</name>
    <name evidence="3" type="ordered locus">AXX17_At5g48560</name>
</gene>
<dbReference type="PANTHER" id="PTHR33874:SF1">
    <property type="entry name" value="RING FINGER PROTEIN"/>
    <property type="match status" value="1"/>
</dbReference>
<dbReference type="OrthoDB" id="2014733at2759"/>
<dbReference type="Proteomes" id="UP000078284">
    <property type="component" value="Chromosome 5"/>
</dbReference>
<comment type="caution">
    <text evidence="3">The sequence shown here is derived from an EMBL/GenBank/DDBJ whole genome shotgun (WGS) entry which is preliminary data.</text>
</comment>
<proteinExistence type="predicted"/>
<evidence type="ECO:0000313" key="2">
    <source>
        <dbReference type="Araport" id="AT5G49710"/>
    </source>
</evidence>
<sequence length="196" mass="22239">MDNNSERKGKRIDKDNIRVKRKTLQALLNDCQRALELLNLAEVSSEDDEDDKSTGEGSGSQESRGEVSSSDREDPEADELYDLIKSRVECDDFLEKIESAQVSAPQHLAEDSSSWDVVSEDDLWDDETMAQREEDYVLVREEDIAEGIACFMATYLQSLKQTKDLTPEQLQKGILDSSVNLQMLCISMISRHNSWL</sequence>
<dbReference type="Araport" id="AT5G49710"/>
<evidence type="ECO:0008006" key="5">
    <source>
        <dbReference type="Google" id="ProtNLM"/>
    </source>
</evidence>
<evidence type="ECO:0000256" key="1">
    <source>
        <dbReference type="SAM" id="MobiDB-lite"/>
    </source>
</evidence>
<protein>
    <recommendedName>
        <fullName evidence="5">RING finger protein</fullName>
    </recommendedName>
</protein>
<dbReference type="EMBL" id="LUHQ01000005">
    <property type="protein sequence ID" value="OAO91110.1"/>
    <property type="molecule type" value="Genomic_DNA"/>
</dbReference>
<accession>A0A178UBR0</accession>
<name>A0A178UBR0_ARATH</name>
<dbReference type="PANTHER" id="PTHR33874">
    <property type="entry name" value="RING FINGER PROTEIN"/>
    <property type="match status" value="1"/>
</dbReference>
<dbReference type="ExpressionAtlas" id="A0A178UBR0">
    <property type="expression patterns" value="baseline and differential"/>
</dbReference>
<feature type="region of interest" description="Disordered" evidence="1">
    <location>
        <begin position="41"/>
        <end position="76"/>
    </location>
</feature>
<feature type="compositionally biased region" description="Basic and acidic residues" evidence="1">
    <location>
        <begin position="63"/>
        <end position="72"/>
    </location>
</feature>